<proteinExistence type="predicted"/>
<sequence>MLGADGLGTSAPSPIQAADHSMVLGACGFSDSSHQSFQHSTAAAVNFGIGNSFEHMGFPTSAPITGDISALHYLVNSAPPSGVFPASTLFSGSPPDSVRVLRRSVQPEPQHRRGSLSLSRSHPYIPSPQMHGRTAQRRGSSGIAFPDCPQPPPPKLNANQHGAQATKARTIVIPAINQDGTVKKCTNCMTAETPSWRRHPDTQALLCNACGLYLRLHRKPRPVTIDEAGNVQVIRKNAAVQREPMNLPARNMHAFSDARNFGSSSVSSLSSIGSISIASSNINDVNASLDQLRHDQPHSASLLLNSFNFTGCPYALRTNTSLASLQGIGEPFSPMELYSPTPHAQHLGMHTPIDGTSLAFQNMLHISEIVEPKNEIAAKDEDP</sequence>
<protein>
    <submittedName>
        <fullName evidence="1">Uncharacterized protein</fullName>
    </submittedName>
</protein>
<dbReference type="Proteomes" id="UP001140096">
    <property type="component" value="Unassembled WGS sequence"/>
</dbReference>
<accession>A0ACC1LEY3</accession>
<keyword evidence="2" id="KW-1185">Reference proteome</keyword>
<name>A0ACC1LEY3_9FUNG</name>
<reference evidence="1" key="1">
    <citation type="submission" date="2022-07" db="EMBL/GenBank/DDBJ databases">
        <title>Phylogenomic reconstructions and comparative analyses of Kickxellomycotina fungi.</title>
        <authorList>
            <person name="Reynolds N.K."/>
            <person name="Stajich J.E."/>
            <person name="Barry K."/>
            <person name="Grigoriev I.V."/>
            <person name="Crous P."/>
            <person name="Smith M.E."/>
        </authorList>
    </citation>
    <scope>NUCLEOTIDE SEQUENCE</scope>
    <source>
        <strain evidence="1">CBS 102833</strain>
    </source>
</reference>
<evidence type="ECO:0000313" key="2">
    <source>
        <dbReference type="Proteomes" id="UP001140096"/>
    </source>
</evidence>
<dbReference type="EMBL" id="JANBUP010001359">
    <property type="protein sequence ID" value="KAJ2806269.1"/>
    <property type="molecule type" value="Genomic_DNA"/>
</dbReference>
<evidence type="ECO:0000313" key="1">
    <source>
        <dbReference type="EMBL" id="KAJ2806269.1"/>
    </source>
</evidence>
<organism evidence="1 2">
    <name type="scientific">Coemansia furcata</name>
    <dbReference type="NCBI Taxonomy" id="417177"/>
    <lineage>
        <taxon>Eukaryota</taxon>
        <taxon>Fungi</taxon>
        <taxon>Fungi incertae sedis</taxon>
        <taxon>Zoopagomycota</taxon>
        <taxon>Kickxellomycotina</taxon>
        <taxon>Kickxellomycetes</taxon>
        <taxon>Kickxellales</taxon>
        <taxon>Kickxellaceae</taxon>
        <taxon>Coemansia</taxon>
    </lineage>
</organism>
<comment type="caution">
    <text evidence="1">The sequence shown here is derived from an EMBL/GenBank/DDBJ whole genome shotgun (WGS) entry which is preliminary data.</text>
</comment>
<gene>
    <name evidence="1" type="ORF">H4S07_003841</name>
</gene>